<comment type="caution">
    <text evidence="2">The sequence shown here is derived from an EMBL/GenBank/DDBJ whole genome shotgun (WGS) entry which is preliminary data.</text>
</comment>
<evidence type="ECO:0000256" key="1">
    <source>
        <dbReference type="SAM" id="MobiDB-lite"/>
    </source>
</evidence>
<reference evidence="2" key="1">
    <citation type="journal article" date="2014" name="Front. Microbiol.">
        <title>High frequency of phylogenetically diverse reductive dehalogenase-homologous genes in deep subseafloor sedimentary metagenomes.</title>
        <authorList>
            <person name="Kawai M."/>
            <person name="Futagami T."/>
            <person name="Toyoda A."/>
            <person name="Takaki Y."/>
            <person name="Nishi S."/>
            <person name="Hori S."/>
            <person name="Arai W."/>
            <person name="Tsubouchi T."/>
            <person name="Morono Y."/>
            <person name="Uchiyama I."/>
            <person name="Ito T."/>
            <person name="Fujiyama A."/>
            <person name="Inagaki F."/>
            <person name="Takami H."/>
        </authorList>
    </citation>
    <scope>NUCLEOTIDE SEQUENCE</scope>
    <source>
        <strain evidence="2">Expedition CK06-06</strain>
    </source>
</reference>
<sequence>MPEENSQALAKAKAFFEKARKVAETNNVDYAIDMYLQGLRYSPDALEEGHLPLCELALHRQGRGGKKPSMMEKMKHLRGKTP</sequence>
<organism evidence="2">
    <name type="scientific">marine sediment metagenome</name>
    <dbReference type="NCBI Taxonomy" id="412755"/>
    <lineage>
        <taxon>unclassified sequences</taxon>
        <taxon>metagenomes</taxon>
        <taxon>ecological metagenomes</taxon>
    </lineage>
</organism>
<proteinExistence type="predicted"/>
<feature type="non-terminal residue" evidence="2">
    <location>
        <position position="82"/>
    </location>
</feature>
<evidence type="ECO:0008006" key="3">
    <source>
        <dbReference type="Google" id="ProtNLM"/>
    </source>
</evidence>
<gene>
    <name evidence="2" type="ORF">S06H3_11924</name>
</gene>
<dbReference type="AlphaFoldDB" id="X1MDN9"/>
<accession>X1MDN9</accession>
<name>X1MDN9_9ZZZZ</name>
<feature type="region of interest" description="Disordered" evidence="1">
    <location>
        <begin position="61"/>
        <end position="82"/>
    </location>
</feature>
<protein>
    <recommendedName>
        <fullName evidence="3">MIT domain-containing protein</fullName>
    </recommendedName>
</protein>
<dbReference type="EMBL" id="BARV01005863">
    <property type="protein sequence ID" value="GAI04454.1"/>
    <property type="molecule type" value="Genomic_DNA"/>
</dbReference>
<evidence type="ECO:0000313" key="2">
    <source>
        <dbReference type="EMBL" id="GAI04454.1"/>
    </source>
</evidence>